<keyword evidence="1" id="KW-1133">Transmembrane helix</keyword>
<dbReference type="EMBL" id="BAABIA010000004">
    <property type="protein sequence ID" value="GAA5139785.1"/>
    <property type="molecule type" value="Genomic_DNA"/>
</dbReference>
<evidence type="ECO:0000313" key="3">
    <source>
        <dbReference type="Proteomes" id="UP001499852"/>
    </source>
</evidence>
<dbReference type="Proteomes" id="UP001499852">
    <property type="component" value="Unassembled WGS sequence"/>
</dbReference>
<accession>A0ABP9P3V1</accession>
<organism evidence="2 3">
    <name type="scientific">Prosthecobacter algae</name>
    <dbReference type="NCBI Taxonomy" id="1144682"/>
    <lineage>
        <taxon>Bacteria</taxon>
        <taxon>Pseudomonadati</taxon>
        <taxon>Verrucomicrobiota</taxon>
        <taxon>Verrucomicrobiia</taxon>
        <taxon>Verrucomicrobiales</taxon>
        <taxon>Verrucomicrobiaceae</taxon>
        <taxon>Prosthecobacter</taxon>
    </lineage>
</organism>
<evidence type="ECO:0000256" key="1">
    <source>
        <dbReference type="SAM" id="Phobius"/>
    </source>
</evidence>
<keyword evidence="1" id="KW-0472">Membrane</keyword>
<feature type="transmembrane region" description="Helical" evidence="1">
    <location>
        <begin position="26"/>
        <end position="50"/>
    </location>
</feature>
<keyword evidence="3" id="KW-1185">Reference proteome</keyword>
<protein>
    <recommendedName>
        <fullName evidence="4">PH (Pleckstrin Homology) domain-containing protein</fullName>
    </recommendedName>
</protein>
<dbReference type="RefSeq" id="WP_345736346.1">
    <property type="nucleotide sequence ID" value="NZ_BAABIA010000004.1"/>
</dbReference>
<evidence type="ECO:0008006" key="4">
    <source>
        <dbReference type="Google" id="ProtNLM"/>
    </source>
</evidence>
<evidence type="ECO:0000313" key="2">
    <source>
        <dbReference type="EMBL" id="GAA5139785.1"/>
    </source>
</evidence>
<name>A0ABP9P3V1_9BACT</name>
<comment type="caution">
    <text evidence="2">The sequence shown here is derived from an EMBL/GenBank/DDBJ whole genome shotgun (WGS) entry which is preliminary data.</text>
</comment>
<sequence length="163" mass="18316">MDADELTGLRSLHTDEVHEYGNPVHVLYRVAFVGVIITVLVVVATGISMWSEGRLEYLRSGTALGGFLALLTIMPLGVLPTVLFRIRLIRGRVQHVFLNRYVVSDYPIHEYERTKRNSRGCAAVLHFQGGHKIHFFGAQAGELDRMGKDLKRMKREAVQGLTT</sequence>
<keyword evidence="1" id="KW-0812">Transmembrane</keyword>
<proteinExistence type="predicted"/>
<reference evidence="3" key="1">
    <citation type="journal article" date="2019" name="Int. J. Syst. Evol. Microbiol.">
        <title>The Global Catalogue of Microorganisms (GCM) 10K type strain sequencing project: providing services to taxonomists for standard genome sequencing and annotation.</title>
        <authorList>
            <consortium name="The Broad Institute Genomics Platform"/>
            <consortium name="The Broad Institute Genome Sequencing Center for Infectious Disease"/>
            <person name="Wu L."/>
            <person name="Ma J."/>
        </authorList>
    </citation>
    <scope>NUCLEOTIDE SEQUENCE [LARGE SCALE GENOMIC DNA]</scope>
    <source>
        <strain evidence="3">JCM 18053</strain>
    </source>
</reference>
<feature type="transmembrane region" description="Helical" evidence="1">
    <location>
        <begin position="62"/>
        <end position="84"/>
    </location>
</feature>
<gene>
    <name evidence="2" type="ORF">GCM10023213_21100</name>
</gene>